<dbReference type="Pfam" id="PF14559">
    <property type="entry name" value="TPR_19"/>
    <property type="match status" value="1"/>
</dbReference>
<name>A0A3N9U077_9VIBR</name>
<dbReference type="AlphaFoldDB" id="A0A3N9U077"/>
<feature type="repeat" description="TPR" evidence="1">
    <location>
        <begin position="29"/>
        <end position="62"/>
    </location>
</feature>
<feature type="chain" id="PRO_5018087131" evidence="2">
    <location>
        <begin position="18"/>
        <end position="177"/>
    </location>
</feature>
<evidence type="ECO:0000256" key="2">
    <source>
        <dbReference type="SAM" id="SignalP"/>
    </source>
</evidence>
<keyword evidence="4" id="KW-1185">Reference proteome</keyword>
<dbReference type="PROSITE" id="PS51257">
    <property type="entry name" value="PROKAR_LIPOPROTEIN"/>
    <property type="match status" value="1"/>
</dbReference>
<dbReference type="PROSITE" id="PS50005">
    <property type="entry name" value="TPR"/>
    <property type="match status" value="1"/>
</dbReference>
<keyword evidence="2" id="KW-0732">Signal</keyword>
<feature type="signal peptide" evidence="2">
    <location>
        <begin position="1"/>
        <end position="17"/>
    </location>
</feature>
<evidence type="ECO:0000313" key="4">
    <source>
        <dbReference type="Proteomes" id="UP000281112"/>
    </source>
</evidence>
<dbReference type="Proteomes" id="UP000281112">
    <property type="component" value="Unassembled WGS sequence"/>
</dbReference>
<evidence type="ECO:0000256" key="1">
    <source>
        <dbReference type="PROSITE-ProRule" id="PRU00339"/>
    </source>
</evidence>
<keyword evidence="1" id="KW-0802">TPR repeat</keyword>
<dbReference type="SMART" id="SM00028">
    <property type="entry name" value="TPR"/>
    <property type="match status" value="3"/>
</dbReference>
<organism evidence="3 4">
    <name type="scientific">Vibrio viridaestus</name>
    <dbReference type="NCBI Taxonomy" id="2487322"/>
    <lineage>
        <taxon>Bacteria</taxon>
        <taxon>Pseudomonadati</taxon>
        <taxon>Pseudomonadota</taxon>
        <taxon>Gammaproteobacteria</taxon>
        <taxon>Vibrionales</taxon>
        <taxon>Vibrionaceae</taxon>
        <taxon>Vibrio</taxon>
    </lineage>
</organism>
<dbReference type="InterPro" id="IPR019734">
    <property type="entry name" value="TPR_rpt"/>
</dbReference>
<protein>
    <submittedName>
        <fullName evidence="3">Tetratricopeptide repeat protein</fullName>
    </submittedName>
</protein>
<reference evidence="3 4" key="1">
    <citation type="submission" date="2018-11" db="EMBL/GenBank/DDBJ databases">
        <title>Vibrio LJC006 sp. nov., isolated from seawater during the bloom of the enteromorpha.</title>
        <authorList>
            <person name="Liang J."/>
        </authorList>
    </citation>
    <scope>NUCLEOTIDE SEQUENCE [LARGE SCALE GENOMIC DNA]</scope>
    <source>
        <strain evidence="3 4">LJC006</strain>
    </source>
</reference>
<dbReference type="Gene3D" id="1.25.40.10">
    <property type="entry name" value="Tetratricopeptide repeat domain"/>
    <property type="match status" value="1"/>
</dbReference>
<dbReference type="EMBL" id="RJVQ01000020">
    <property type="protein sequence ID" value="RQW61046.1"/>
    <property type="molecule type" value="Genomic_DNA"/>
</dbReference>
<dbReference type="SUPFAM" id="SSF48452">
    <property type="entry name" value="TPR-like"/>
    <property type="match status" value="1"/>
</dbReference>
<gene>
    <name evidence="3" type="ORF">EES38_21425</name>
</gene>
<comment type="caution">
    <text evidence="3">The sequence shown here is derived from an EMBL/GenBank/DDBJ whole genome shotgun (WGS) entry which is preliminary data.</text>
</comment>
<accession>A0A3N9U077</accession>
<evidence type="ECO:0000313" key="3">
    <source>
        <dbReference type="EMBL" id="RQW61046.1"/>
    </source>
</evidence>
<proteinExistence type="predicted"/>
<sequence>MKTLFIIITFSLLIACAARPTHYTTNHAVDTRVDLAVAYMERDNLERARFHLEKARALSPDNLRFNLAMAQFYQLTQQYDQASQLYGALYTQYRTDASVLNNFAGFECSQKRYAHAMDLFQRAIKSKGNSHVGITYKNAAICAYNHKNILEAKTFFETARQYRPNDKDIQRYQEELQ</sequence>
<dbReference type="InterPro" id="IPR011990">
    <property type="entry name" value="TPR-like_helical_dom_sf"/>
</dbReference>
<dbReference type="RefSeq" id="WP_124939238.1">
    <property type="nucleotide sequence ID" value="NZ_RJVQ01000020.1"/>
</dbReference>
<dbReference type="Pfam" id="PF13374">
    <property type="entry name" value="TPR_10"/>
    <property type="match status" value="1"/>
</dbReference>
<dbReference type="OrthoDB" id="9814042at2"/>